<dbReference type="Proteomes" id="UP000240883">
    <property type="component" value="Unassembled WGS sequence"/>
</dbReference>
<keyword evidence="1" id="KW-0732">Signal</keyword>
<evidence type="ECO:0008006" key="4">
    <source>
        <dbReference type="Google" id="ProtNLM"/>
    </source>
</evidence>
<gene>
    <name evidence="2" type="ORF">BS50DRAFT_363812</name>
</gene>
<dbReference type="AlphaFoldDB" id="A0A2T2NSM2"/>
<accession>A0A2T2NSM2</accession>
<evidence type="ECO:0000256" key="1">
    <source>
        <dbReference type="SAM" id="SignalP"/>
    </source>
</evidence>
<feature type="chain" id="PRO_5015456719" description="Secreted protein" evidence="1">
    <location>
        <begin position="28"/>
        <end position="222"/>
    </location>
</feature>
<reference evidence="2 3" key="1">
    <citation type="journal article" date="2018" name="Front. Microbiol.">
        <title>Genome-Wide Analysis of Corynespora cassiicola Leaf Fall Disease Putative Effectors.</title>
        <authorList>
            <person name="Lopez D."/>
            <person name="Ribeiro S."/>
            <person name="Label P."/>
            <person name="Fumanal B."/>
            <person name="Venisse J.S."/>
            <person name="Kohler A."/>
            <person name="de Oliveira R.R."/>
            <person name="Labutti K."/>
            <person name="Lipzen A."/>
            <person name="Lail K."/>
            <person name="Bauer D."/>
            <person name="Ohm R.A."/>
            <person name="Barry K.W."/>
            <person name="Spatafora J."/>
            <person name="Grigoriev I.V."/>
            <person name="Martin F.M."/>
            <person name="Pujade-Renaud V."/>
        </authorList>
    </citation>
    <scope>NUCLEOTIDE SEQUENCE [LARGE SCALE GENOMIC DNA]</scope>
    <source>
        <strain evidence="2 3">Philippines</strain>
    </source>
</reference>
<evidence type="ECO:0000313" key="2">
    <source>
        <dbReference type="EMBL" id="PSN68431.1"/>
    </source>
</evidence>
<dbReference type="EMBL" id="KZ678134">
    <property type="protein sequence ID" value="PSN68431.1"/>
    <property type="molecule type" value="Genomic_DNA"/>
</dbReference>
<protein>
    <recommendedName>
        <fullName evidence="4">Secreted protein</fullName>
    </recommendedName>
</protein>
<name>A0A2T2NSM2_CORCC</name>
<feature type="signal peptide" evidence="1">
    <location>
        <begin position="1"/>
        <end position="27"/>
    </location>
</feature>
<proteinExistence type="predicted"/>
<evidence type="ECO:0000313" key="3">
    <source>
        <dbReference type="Proteomes" id="UP000240883"/>
    </source>
</evidence>
<sequence>MDRRGWCWCWCWCYAMVCVLLLLLLLSESPRERAVGLGQYSARVFCHGQTGRVAAAGFLDAASRERGGGNINSLWPSSLHSSKAVPYPSRPELKYPSDRHVRVARPSPSQAVDRQQKKKIPLPCAWEGNWHPQCPWPLPESSMPLPPSSRVCVVAWDVGVRERGLIALCYRHGRVGRTSTGWAGAMGRGAALSLPLRPVRCCFVSGPPDLANLREARCPDGS</sequence>
<organism evidence="2 3">
    <name type="scientific">Corynespora cassiicola Philippines</name>
    <dbReference type="NCBI Taxonomy" id="1448308"/>
    <lineage>
        <taxon>Eukaryota</taxon>
        <taxon>Fungi</taxon>
        <taxon>Dikarya</taxon>
        <taxon>Ascomycota</taxon>
        <taxon>Pezizomycotina</taxon>
        <taxon>Dothideomycetes</taxon>
        <taxon>Pleosporomycetidae</taxon>
        <taxon>Pleosporales</taxon>
        <taxon>Corynesporascaceae</taxon>
        <taxon>Corynespora</taxon>
    </lineage>
</organism>
<keyword evidence="3" id="KW-1185">Reference proteome</keyword>